<gene>
    <name evidence="4" type="ORF">ACHAWO_000481</name>
</gene>
<keyword evidence="5" id="KW-1185">Reference proteome</keyword>
<keyword evidence="1" id="KW-0472">Membrane</keyword>
<keyword evidence="2" id="KW-0732">Signal</keyword>
<dbReference type="Gene3D" id="3.40.50.720">
    <property type="entry name" value="NAD(P)-binding Rossmann-like Domain"/>
    <property type="match status" value="1"/>
</dbReference>
<proteinExistence type="predicted"/>
<dbReference type="InterPro" id="IPR036291">
    <property type="entry name" value="NAD(P)-bd_dom_sf"/>
</dbReference>
<keyword evidence="1" id="KW-1133">Transmembrane helix</keyword>
<comment type="caution">
    <text evidence="4">The sequence shown here is derived from an EMBL/GenBank/DDBJ whole genome shotgun (WGS) entry which is preliminary data.</text>
</comment>
<dbReference type="AlphaFoldDB" id="A0ABD3PJZ4"/>
<feature type="domain" description="NAD(P)-binding" evidence="3">
    <location>
        <begin position="32"/>
        <end position="251"/>
    </location>
</feature>
<accession>A0ABD3PJZ4</accession>
<evidence type="ECO:0000259" key="3">
    <source>
        <dbReference type="Pfam" id="PF13460"/>
    </source>
</evidence>
<reference evidence="4 5" key="1">
    <citation type="submission" date="2024-10" db="EMBL/GenBank/DDBJ databases">
        <title>Updated reference genomes for cyclostephanoid diatoms.</title>
        <authorList>
            <person name="Roberts W.R."/>
            <person name="Alverson A.J."/>
        </authorList>
    </citation>
    <scope>NUCLEOTIDE SEQUENCE [LARGE SCALE GENOMIC DNA]</scope>
    <source>
        <strain evidence="4 5">AJA010-31</strain>
    </source>
</reference>
<dbReference type="Pfam" id="PF13460">
    <property type="entry name" value="NAD_binding_10"/>
    <property type="match status" value="1"/>
</dbReference>
<feature type="signal peptide" evidence="2">
    <location>
        <begin position="1"/>
        <end position="25"/>
    </location>
</feature>
<evidence type="ECO:0000256" key="1">
    <source>
        <dbReference type="SAM" id="Phobius"/>
    </source>
</evidence>
<name>A0ABD3PJZ4_9STRA</name>
<organism evidence="4 5">
    <name type="scientific">Cyclotella atomus</name>
    <dbReference type="NCBI Taxonomy" id="382360"/>
    <lineage>
        <taxon>Eukaryota</taxon>
        <taxon>Sar</taxon>
        <taxon>Stramenopiles</taxon>
        <taxon>Ochrophyta</taxon>
        <taxon>Bacillariophyta</taxon>
        <taxon>Coscinodiscophyceae</taxon>
        <taxon>Thalassiosirophycidae</taxon>
        <taxon>Stephanodiscales</taxon>
        <taxon>Stephanodiscaceae</taxon>
        <taxon>Cyclotella</taxon>
    </lineage>
</organism>
<sequence>MAAAPTHRFIISLLLLLLSAIRAYAMRVAVTGTTGRLGREAAQLLSAKGIATNCLLRHPIDSSITPSIDKDASSAQVASYLSSLPGVKMIEGDATDKSSCKALIQDCDAVLALHGPVKPPPLQSLFRLLPEDDPKHSKAVNYMAVQNLIDAVRQSPTCKRIVRVTGKGEDPFGIFSILINMLGNMAKGWNYEGEQLLRDSGLDYTIVRPGVMGRDDIPTGKLALVDNGQDLPVSSVTHSQIADLCVECLNYPNAARATLTAMNVEEGTGEDNYAPLLEKVNADTRVFPSTLLEEHKRGARIGSAVLASFAAVFASAFIAVFKSVASLLTS</sequence>
<dbReference type="InterPro" id="IPR016040">
    <property type="entry name" value="NAD(P)-bd_dom"/>
</dbReference>
<evidence type="ECO:0000313" key="4">
    <source>
        <dbReference type="EMBL" id="KAL3787681.1"/>
    </source>
</evidence>
<dbReference type="EMBL" id="JALLPJ020000600">
    <property type="protein sequence ID" value="KAL3787681.1"/>
    <property type="molecule type" value="Genomic_DNA"/>
</dbReference>
<keyword evidence="1" id="KW-0812">Transmembrane</keyword>
<evidence type="ECO:0000313" key="5">
    <source>
        <dbReference type="Proteomes" id="UP001530400"/>
    </source>
</evidence>
<protein>
    <recommendedName>
        <fullName evidence="3">NAD(P)-binding domain-containing protein</fullName>
    </recommendedName>
</protein>
<dbReference type="Proteomes" id="UP001530400">
    <property type="component" value="Unassembled WGS sequence"/>
</dbReference>
<feature type="transmembrane region" description="Helical" evidence="1">
    <location>
        <begin position="301"/>
        <end position="321"/>
    </location>
</feature>
<evidence type="ECO:0000256" key="2">
    <source>
        <dbReference type="SAM" id="SignalP"/>
    </source>
</evidence>
<dbReference type="PANTHER" id="PTHR15020:SF11">
    <property type="entry name" value="OS06G0360300 PROTEIN"/>
    <property type="match status" value="1"/>
</dbReference>
<dbReference type="PANTHER" id="PTHR15020">
    <property type="entry name" value="FLAVIN REDUCTASE-RELATED"/>
    <property type="match status" value="1"/>
</dbReference>
<dbReference type="SUPFAM" id="SSF51735">
    <property type="entry name" value="NAD(P)-binding Rossmann-fold domains"/>
    <property type="match status" value="1"/>
</dbReference>
<feature type="chain" id="PRO_5044843485" description="NAD(P)-binding domain-containing protein" evidence="2">
    <location>
        <begin position="26"/>
        <end position="330"/>
    </location>
</feature>